<feature type="chain" id="PRO_5047186942" evidence="2">
    <location>
        <begin position="20"/>
        <end position="173"/>
    </location>
</feature>
<gene>
    <name evidence="3" type="ORF">ACFQ1E_01135</name>
</gene>
<dbReference type="Pfam" id="PF11776">
    <property type="entry name" value="RcnB"/>
    <property type="match status" value="1"/>
</dbReference>
<protein>
    <submittedName>
        <fullName evidence="3">RcnB family protein</fullName>
    </submittedName>
</protein>
<feature type="signal peptide" evidence="2">
    <location>
        <begin position="1"/>
        <end position="19"/>
    </location>
</feature>
<reference evidence="4" key="1">
    <citation type="journal article" date="2019" name="Int. J. Syst. Evol. Microbiol.">
        <title>The Global Catalogue of Microorganisms (GCM) 10K type strain sequencing project: providing services to taxonomists for standard genome sequencing and annotation.</title>
        <authorList>
            <consortium name="The Broad Institute Genomics Platform"/>
            <consortium name="The Broad Institute Genome Sequencing Center for Infectious Disease"/>
            <person name="Wu L."/>
            <person name="Ma J."/>
        </authorList>
    </citation>
    <scope>NUCLEOTIDE SEQUENCE [LARGE SCALE GENOMIC DNA]</scope>
    <source>
        <strain evidence="4">CCUG 62982</strain>
    </source>
</reference>
<sequence length="173" mass="21000">MKKLITAALIAAVAIPTVAVPTAASAQSHRELQRDRQDIRQERRDVERARRYGNPRDVRREQRELRDARREYREDLRDRNRNWGHNDWRDYRTHNRGAFSRGHWRAPFRYQAFRPGLRIGASFYAPGYRIADPWRYRLPRPGYNQVWVRHYDDLILVDTRRGIVIRVINNFYW</sequence>
<feature type="compositionally biased region" description="Basic and acidic residues" evidence="1">
    <location>
        <begin position="28"/>
        <end position="63"/>
    </location>
</feature>
<comment type="caution">
    <text evidence="3">The sequence shown here is derived from an EMBL/GenBank/DDBJ whole genome shotgun (WGS) entry which is preliminary data.</text>
</comment>
<feature type="region of interest" description="Disordered" evidence="1">
    <location>
        <begin position="22"/>
        <end position="63"/>
    </location>
</feature>
<dbReference type="EMBL" id="JBHTJG010000001">
    <property type="protein sequence ID" value="MFD0944935.1"/>
    <property type="molecule type" value="Genomic_DNA"/>
</dbReference>
<dbReference type="Proteomes" id="UP001596977">
    <property type="component" value="Unassembled WGS sequence"/>
</dbReference>
<organism evidence="3 4">
    <name type="scientific">Sphingomonas canadensis</name>
    <dbReference type="NCBI Taxonomy" id="1219257"/>
    <lineage>
        <taxon>Bacteria</taxon>
        <taxon>Pseudomonadati</taxon>
        <taxon>Pseudomonadota</taxon>
        <taxon>Alphaproteobacteria</taxon>
        <taxon>Sphingomonadales</taxon>
        <taxon>Sphingomonadaceae</taxon>
        <taxon>Sphingomonas</taxon>
    </lineage>
</organism>
<dbReference type="Gene3D" id="3.10.450.160">
    <property type="entry name" value="inner membrane protein cigr"/>
    <property type="match status" value="1"/>
</dbReference>
<dbReference type="RefSeq" id="WP_264942789.1">
    <property type="nucleotide sequence ID" value="NZ_JAPDRA010000001.1"/>
</dbReference>
<keyword evidence="2" id="KW-0732">Signal</keyword>
<evidence type="ECO:0000256" key="2">
    <source>
        <dbReference type="SAM" id="SignalP"/>
    </source>
</evidence>
<accession>A0ABW3H2K0</accession>
<proteinExistence type="predicted"/>
<name>A0ABW3H2K0_9SPHN</name>
<evidence type="ECO:0000313" key="4">
    <source>
        <dbReference type="Proteomes" id="UP001596977"/>
    </source>
</evidence>
<evidence type="ECO:0000313" key="3">
    <source>
        <dbReference type="EMBL" id="MFD0944935.1"/>
    </source>
</evidence>
<evidence type="ECO:0000256" key="1">
    <source>
        <dbReference type="SAM" id="MobiDB-lite"/>
    </source>
</evidence>
<dbReference type="InterPro" id="IPR024572">
    <property type="entry name" value="RcnB"/>
</dbReference>
<keyword evidence="4" id="KW-1185">Reference proteome</keyword>